<dbReference type="Gene3D" id="2.30.130.60">
    <property type="match status" value="1"/>
</dbReference>
<dbReference type="InterPro" id="IPR031341">
    <property type="entry name" value="Methyltr_RsmF_N"/>
</dbReference>
<evidence type="ECO:0000256" key="2">
    <source>
        <dbReference type="ARBA" id="ARBA00022490"/>
    </source>
</evidence>
<keyword evidence="4 7" id="KW-0808">Transferase</keyword>
<dbReference type="Pfam" id="PF01189">
    <property type="entry name" value="Methyltr_RsmB-F"/>
    <property type="match status" value="1"/>
</dbReference>
<dbReference type="Pfam" id="PF17125">
    <property type="entry name" value="Methyltr_RsmF_N"/>
    <property type="match status" value="1"/>
</dbReference>
<sequence>MQLPQLFLDKMKELLREEYEAFEASYDNEKAQGLRVNPLKISAEQLLRIAPFELIGVPWVPEGFYYGKEDRPGKHPYHEAGLFYIQEPSAMAVGALVDPQPGETVLDLCAAPGGKTTHLAGRMNGEGLLIANEPHPARAKILSQNIERLGIRNAVVTNEMPDKLADRFSAFFDRILVDAPCSGEGMFRKDPDACAEWSPEHVTMCASRQLDILESAARMLKPGGRLVYSTCTFSPEENEGTISRFVALHPEFVIEDAQAYEGFDQGRADWTSDAASGIGETLRLWPHRIRGEGHYAAVLRKTDGEEEPARRKYAKGLSDRKALKDYFAFAEETLVAKPSGEFTLFGDQLYILPAGMLSLDQLKIVRPGWHLGTLKKNRFEPSHALALSLKANEARNSLSLTADSPQTLAYLKGEALKVDGPKGWHLVDVDGFSLGWGKLADGTLKNHFPKGLRWTGG</sequence>
<feature type="domain" description="SAM-dependent MTase RsmB/NOP-type" evidence="8">
    <location>
        <begin position="1"/>
        <end position="302"/>
    </location>
</feature>
<dbReference type="Gene3D" id="3.30.70.1170">
    <property type="entry name" value="Sun protein, domain 3"/>
    <property type="match status" value="1"/>
</dbReference>
<dbReference type="PROSITE" id="PS51686">
    <property type="entry name" value="SAM_MT_RSMB_NOP"/>
    <property type="match status" value="1"/>
</dbReference>
<evidence type="ECO:0000256" key="3">
    <source>
        <dbReference type="ARBA" id="ARBA00022603"/>
    </source>
</evidence>
<dbReference type="PANTHER" id="PTHR22807">
    <property type="entry name" value="NOP2 YEAST -RELATED NOL1/NOP2/FMU SUN DOMAIN-CONTAINING"/>
    <property type="match status" value="1"/>
</dbReference>
<dbReference type="PROSITE" id="PS01153">
    <property type="entry name" value="NOL1_NOP2_SUN"/>
    <property type="match status" value="1"/>
</dbReference>
<evidence type="ECO:0000313" key="10">
    <source>
        <dbReference type="Proteomes" id="UP000256977"/>
    </source>
</evidence>
<keyword evidence="6 7" id="KW-0694">RNA-binding</keyword>
<evidence type="ECO:0000256" key="1">
    <source>
        <dbReference type="ARBA" id="ARBA00007494"/>
    </source>
</evidence>
<dbReference type="AlphaFoldDB" id="A0A3D9HZY3"/>
<accession>A0A3D9HZY3</accession>
<comment type="caution">
    <text evidence="7">Lacks conserved residue(s) required for the propagation of feature annotation.</text>
</comment>
<dbReference type="Pfam" id="PF13636">
    <property type="entry name" value="Methyltranf_PUA"/>
    <property type="match status" value="1"/>
</dbReference>
<dbReference type="InterPro" id="IPR029063">
    <property type="entry name" value="SAM-dependent_MTases_sf"/>
</dbReference>
<dbReference type="InterPro" id="IPR023267">
    <property type="entry name" value="RCMT"/>
</dbReference>
<feature type="binding site" evidence="7">
    <location>
        <position position="133"/>
    </location>
    <ligand>
        <name>S-adenosyl-L-methionine</name>
        <dbReference type="ChEBI" id="CHEBI:59789"/>
    </ligand>
</feature>
<gene>
    <name evidence="9" type="ORF">DFP98_14542</name>
</gene>
<dbReference type="InterPro" id="IPR031340">
    <property type="entry name" value="RsmF_methylt_CI"/>
</dbReference>
<dbReference type="GO" id="GO:0001510">
    <property type="term" value="P:RNA methylation"/>
    <property type="evidence" value="ECO:0007669"/>
    <property type="project" value="InterPro"/>
</dbReference>
<dbReference type="PANTHER" id="PTHR22807:SF30">
    <property type="entry name" value="28S RRNA (CYTOSINE(4447)-C(5))-METHYLTRANSFERASE-RELATED"/>
    <property type="match status" value="1"/>
</dbReference>
<protein>
    <submittedName>
        <fullName evidence="9">NOL1/NOP2/sun family putative RNA methylase</fullName>
    </submittedName>
</protein>
<dbReference type="SUPFAM" id="SSF53335">
    <property type="entry name" value="S-adenosyl-L-methionine-dependent methyltransferases"/>
    <property type="match status" value="1"/>
</dbReference>
<keyword evidence="3 7" id="KW-0489">Methyltransferase</keyword>
<evidence type="ECO:0000256" key="7">
    <source>
        <dbReference type="PROSITE-ProRule" id="PRU01023"/>
    </source>
</evidence>
<keyword evidence="10" id="KW-1185">Reference proteome</keyword>
<dbReference type="GO" id="GO:0003723">
    <property type="term" value="F:RNA binding"/>
    <property type="evidence" value="ECO:0007669"/>
    <property type="project" value="UniProtKB-UniRule"/>
</dbReference>
<evidence type="ECO:0000256" key="4">
    <source>
        <dbReference type="ARBA" id="ARBA00022679"/>
    </source>
</evidence>
<keyword evidence="2" id="KW-0963">Cytoplasm</keyword>
<dbReference type="Gene3D" id="3.40.50.150">
    <property type="entry name" value="Vaccinia Virus protein VP39"/>
    <property type="match status" value="1"/>
</dbReference>
<evidence type="ECO:0000256" key="5">
    <source>
        <dbReference type="ARBA" id="ARBA00022691"/>
    </source>
</evidence>
<evidence type="ECO:0000313" key="9">
    <source>
        <dbReference type="EMBL" id="RED55033.1"/>
    </source>
</evidence>
<evidence type="ECO:0000259" key="8">
    <source>
        <dbReference type="PROSITE" id="PS51686"/>
    </source>
</evidence>
<proteinExistence type="inferred from homology"/>
<dbReference type="InterPro" id="IPR001678">
    <property type="entry name" value="MeTrfase_RsmB-F_NOP2_dom"/>
</dbReference>
<dbReference type="GO" id="GO:0008173">
    <property type="term" value="F:RNA methyltransferase activity"/>
    <property type="evidence" value="ECO:0007669"/>
    <property type="project" value="InterPro"/>
</dbReference>
<dbReference type="InterPro" id="IPR018314">
    <property type="entry name" value="RsmB/NOL1/NOP2-like_CS"/>
</dbReference>
<reference evidence="9 10" key="1">
    <citation type="submission" date="2018-07" db="EMBL/GenBank/DDBJ databases">
        <title>Genomic Encyclopedia of Type Strains, Phase III (KMG-III): the genomes of soil and plant-associated and newly described type strains.</title>
        <authorList>
            <person name="Whitman W."/>
        </authorList>
    </citation>
    <scope>NUCLEOTIDE SEQUENCE [LARGE SCALE GENOMIC DNA]</scope>
    <source>
        <strain evidence="9 10">CECT 7287</strain>
    </source>
</reference>
<dbReference type="OrthoDB" id="9810297at2"/>
<dbReference type="CDD" id="cd02440">
    <property type="entry name" value="AdoMet_MTases"/>
    <property type="match status" value="1"/>
</dbReference>
<evidence type="ECO:0000256" key="6">
    <source>
        <dbReference type="ARBA" id="ARBA00022884"/>
    </source>
</evidence>
<dbReference type="EMBL" id="QRDZ01000045">
    <property type="protein sequence ID" value="RED55033.1"/>
    <property type="molecule type" value="Genomic_DNA"/>
</dbReference>
<keyword evidence="5 7" id="KW-0949">S-adenosyl-L-methionine</keyword>
<feature type="binding site" evidence="7">
    <location>
        <position position="178"/>
    </location>
    <ligand>
        <name>S-adenosyl-L-methionine</name>
        <dbReference type="ChEBI" id="CHEBI:59789"/>
    </ligand>
</feature>
<dbReference type="Pfam" id="PF17126">
    <property type="entry name" value="RsmF_methylt_CI"/>
    <property type="match status" value="1"/>
</dbReference>
<dbReference type="PRINTS" id="PR02008">
    <property type="entry name" value="RCMTFAMILY"/>
</dbReference>
<dbReference type="Proteomes" id="UP000256977">
    <property type="component" value="Unassembled WGS sequence"/>
</dbReference>
<dbReference type="CDD" id="cd21147">
    <property type="entry name" value="RsmF_methylt_CTD1"/>
    <property type="match status" value="1"/>
</dbReference>
<comment type="similarity">
    <text evidence="1 7">Belongs to the class I-like SAM-binding methyltransferase superfamily. RsmB/NOP family.</text>
</comment>
<feature type="active site" description="Nucleophile" evidence="7">
    <location>
        <position position="231"/>
    </location>
</feature>
<dbReference type="InterPro" id="IPR049560">
    <property type="entry name" value="MeTrfase_RsmB-F_NOP2_cat"/>
</dbReference>
<organism evidence="9 10">
    <name type="scientific">Cohnella phaseoli</name>
    <dbReference type="NCBI Taxonomy" id="456490"/>
    <lineage>
        <taxon>Bacteria</taxon>
        <taxon>Bacillati</taxon>
        <taxon>Bacillota</taxon>
        <taxon>Bacilli</taxon>
        <taxon>Bacillales</taxon>
        <taxon>Paenibacillaceae</taxon>
        <taxon>Cohnella</taxon>
    </lineage>
</organism>
<feature type="binding site" evidence="7">
    <location>
        <begin position="109"/>
        <end position="115"/>
    </location>
    <ligand>
        <name>S-adenosyl-L-methionine</name>
        <dbReference type="ChEBI" id="CHEBI:59789"/>
    </ligand>
</feature>
<dbReference type="InterPro" id="IPR027391">
    <property type="entry name" value="Nol1_Nop2_Fmu_2"/>
</dbReference>
<dbReference type="RefSeq" id="WP_116065332.1">
    <property type="nucleotide sequence ID" value="NZ_QRDZ01000045.1"/>
</dbReference>
<comment type="caution">
    <text evidence="9">The sequence shown here is derived from an EMBL/GenBank/DDBJ whole genome shotgun (WGS) entry which is preliminary data.</text>
</comment>
<name>A0A3D9HZY3_9BACL</name>